<evidence type="ECO:0000256" key="6">
    <source>
        <dbReference type="ARBA" id="ARBA00023316"/>
    </source>
</evidence>
<keyword evidence="9" id="KW-1185">Reference proteome</keyword>
<evidence type="ECO:0000256" key="2">
    <source>
        <dbReference type="ARBA" id="ARBA00022692"/>
    </source>
</evidence>
<keyword evidence="1 7" id="KW-1003">Cell membrane</keyword>
<evidence type="ECO:0000256" key="1">
    <source>
        <dbReference type="ARBA" id="ARBA00022475"/>
    </source>
</evidence>
<dbReference type="GO" id="GO:0005886">
    <property type="term" value="C:plasma membrane"/>
    <property type="evidence" value="ECO:0007669"/>
    <property type="project" value="UniProtKB-SubCell"/>
</dbReference>
<gene>
    <name evidence="7 8" type="primary">mltG</name>
    <name evidence="8" type="ORF">CQA76_06200</name>
</gene>
<keyword evidence="6 7" id="KW-0961">Cell wall biogenesis/degradation</keyword>
<accession>A0A4U7BHR9</accession>
<dbReference type="GO" id="GO:0008932">
    <property type="term" value="F:lytic endotransglycosylase activity"/>
    <property type="evidence" value="ECO:0007669"/>
    <property type="project" value="UniProtKB-UniRule"/>
</dbReference>
<keyword evidence="2 7" id="KW-0812">Transmembrane</keyword>
<evidence type="ECO:0000256" key="7">
    <source>
        <dbReference type="HAMAP-Rule" id="MF_02065"/>
    </source>
</evidence>
<keyword evidence="4 7" id="KW-0472">Membrane</keyword>
<dbReference type="Pfam" id="PF02618">
    <property type="entry name" value="YceG"/>
    <property type="match status" value="1"/>
</dbReference>
<dbReference type="GO" id="GO:0009252">
    <property type="term" value="P:peptidoglycan biosynthetic process"/>
    <property type="evidence" value="ECO:0007669"/>
    <property type="project" value="UniProtKB-UniRule"/>
</dbReference>
<evidence type="ECO:0000313" key="9">
    <source>
        <dbReference type="Proteomes" id="UP000310353"/>
    </source>
</evidence>
<keyword evidence="3 7" id="KW-1133">Transmembrane helix</keyword>
<feature type="transmembrane region" description="Helical" evidence="7">
    <location>
        <begin position="25"/>
        <end position="45"/>
    </location>
</feature>
<reference evidence="8 9" key="1">
    <citation type="submission" date="2018-05" db="EMBL/GenBank/DDBJ databases">
        <title>Novel Campyloabacter and Helicobacter Species and Strains.</title>
        <authorList>
            <person name="Mannion A.J."/>
            <person name="Shen Z."/>
            <person name="Fox J.G."/>
        </authorList>
    </citation>
    <scope>NUCLEOTIDE SEQUENCE [LARGE SCALE GENOMIC DNA]</scope>
    <source>
        <strain evidence="9">MIT17-670</strain>
    </source>
</reference>
<dbReference type="InterPro" id="IPR003770">
    <property type="entry name" value="MLTG-like"/>
</dbReference>
<comment type="subcellular location">
    <subcellularLocation>
        <location evidence="7">Cell membrane</location>
        <topology evidence="7">Single-pass membrane protein</topology>
    </subcellularLocation>
</comment>
<evidence type="ECO:0000256" key="5">
    <source>
        <dbReference type="ARBA" id="ARBA00023239"/>
    </source>
</evidence>
<dbReference type="PANTHER" id="PTHR30518">
    <property type="entry name" value="ENDOLYTIC MUREIN TRANSGLYCOSYLASE"/>
    <property type="match status" value="1"/>
</dbReference>
<dbReference type="PANTHER" id="PTHR30518:SF2">
    <property type="entry name" value="ENDOLYTIC MUREIN TRANSGLYCOSYLASE"/>
    <property type="match status" value="1"/>
</dbReference>
<dbReference type="NCBIfam" id="TIGR00247">
    <property type="entry name" value="endolytic transglycosylase MltG"/>
    <property type="match status" value="1"/>
</dbReference>
<comment type="caution">
    <text evidence="8">The sequence shown here is derived from an EMBL/GenBank/DDBJ whole genome shotgun (WGS) entry which is preliminary data.</text>
</comment>
<feature type="site" description="Important for catalytic activity" evidence="7">
    <location>
        <position position="218"/>
    </location>
</feature>
<dbReference type="EC" id="4.2.2.29" evidence="7"/>
<comment type="similarity">
    <text evidence="7">Belongs to the transglycosylase MltG family.</text>
</comment>
<dbReference type="Proteomes" id="UP000310353">
    <property type="component" value="Unassembled WGS sequence"/>
</dbReference>
<proteinExistence type="inferred from homology"/>
<protein>
    <recommendedName>
        <fullName evidence="7">Endolytic murein transglycosylase</fullName>
        <ecNumber evidence="7">4.2.2.29</ecNumber>
    </recommendedName>
    <alternativeName>
        <fullName evidence="7">Peptidoglycan lytic transglycosylase</fullName>
    </alternativeName>
    <alternativeName>
        <fullName evidence="7">Peptidoglycan polymerization terminase</fullName>
    </alternativeName>
</protein>
<evidence type="ECO:0000256" key="4">
    <source>
        <dbReference type="ARBA" id="ARBA00023136"/>
    </source>
</evidence>
<comment type="catalytic activity">
    <reaction evidence="7">
        <text>a peptidoglycan chain = a peptidoglycan chain with N-acetyl-1,6-anhydromuramyl-[peptide] at the reducing end + a peptidoglycan chain with N-acetylglucosamine at the non-reducing end.</text>
        <dbReference type="EC" id="4.2.2.29"/>
    </reaction>
</comment>
<dbReference type="HAMAP" id="MF_02065">
    <property type="entry name" value="MltG"/>
    <property type="match status" value="1"/>
</dbReference>
<dbReference type="Gene3D" id="3.30.160.60">
    <property type="entry name" value="Classic Zinc Finger"/>
    <property type="match status" value="1"/>
</dbReference>
<organism evidence="8 9">
    <name type="scientific">Campylobacter aviculae</name>
    <dbReference type="NCBI Taxonomy" id="2510190"/>
    <lineage>
        <taxon>Bacteria</taxon>
        <taxon>Pseudomonadati</taxon>
        <taxon>Campylobacterota</taxon>
        <taxon>Epsilonproteobacteria</taxon>
        <taxon>Campylobacterales</taxon>
        <taxon>Campylobacteraceae</taxon>
        <taxon>Campylobacter</taxon>
    </lineage>
</organism>
<dbReference type="AlphaFoldDB" id="A0A4U7BHR9"/>
<evidence type="ECO:0000256" key="3">
    <source>
        <dbReference type="ARBA" id="ARBA00022989"/>
    </source>
</evidence>
<sequence length="332" mass="38280">MEKPFLNNINIIDNNINNTANVYKIFFFIRNFLLILILGIFYYLIQPLKSNSVVFLPQGSINQIISHLEQNKYEMSSIDKYILFFLGHPQSGWINIGTQKLNRIEFLHKLTIAKAALETITLIPGETSVIFLEQVAKKLKLDKNILLSEFQNQAPYPEGVFLPETYRIPKGITENLLIQILLNYAEKSNQKTSEKIFGEYNSKKWHQYIITASVIQKEAANEAEMPIVASVIYNRIKKGMKLQMDGTLNYGIYSHEKITPQRIRRDNSFYNTYKFEGLPKEAVCNVSLAAIRAAIFPAKTDYLYFVRDKNTGVHIFSTNLNDHNKAINLQKK</sequence>
<dbReference type="EMBL" id="NXMA01000010">
    <property type="protein sequence ID" value="TKX31368.1"/>
    <property type="molecule type" value="Genomic_DNA"/>
</dbReference>
<dbReference type="RefSeq" id="WP_137622552.1">
    <property type="nucleotide sequence ID" value="NZ_NXMA01000010.1"/>
</dbReference>
<comment type="function">
    <text evidence="7">Functions as a peptidoglycan terminase that cleaves nascent peptidoglycan strands endolytically to terminate their elongation.</text>
</comment>
<dbReference type="GO" id="GO:0071555">
    <property type="term" value="P:cell wall organization"/>
    <property type="evidence" value="ECO:0007669"/>
    <property type="project" value="UniProtKB-KW"/>
</dbReference>
<evidence type="ECO:0000313" key="8">
    <source>
        <dbReference type="EMBL" id="TKX31368.1"/>
    </source>
</evidence>
<dbReference type="OrthoDB" id="9814591at2"/>
<keyword evidence="5 7" id="KW-0456">Lyase</keyword>
<name>A0A4U7BHR9_9BACT</name>